<dbReference type="InterPro" id="IPR036990">
    <property type="entry name" value="M14A-like_propep"/>
</dbReference>
<evidence type="ECO:0000256" key="13">
    <source>
        <dbReference type="SAM" id="SignalP"/>
    </source>
</evidence>
<keyword evidence="15" id="KW-1185">Reference proteome</keyword>
<dbReference type="PRINTS" id="PR00765">
    <property type="entry name" value="CRBOXYPTASEA"/>
</dbReference>
<dbReference type="PANTHER" id="PTHR11705">
    <property type="entry name" value="PROTEASE FAMILY M14 CARBOXYPEPTIDASE A,B"/>
    <property type="match status" value="1"/>
</dbReference>
<comment type="similarity">
    <text evidence="2 12">Belongs to the peptidase M14 family.</text>
</comment>
<keyword evidence="5" id="KW-0479">Metal-binding</keyword>
<dbReference type="CDD" id="cd03860">
    <property type="entry name" value="M14_CP_A-B_like"/>
    <property type="match status" value="1"/>
</dbReference>
<dbReference type="GO" id="GO:0004181">
    <property type="term" value="F:metallocarboxypeptidase activity"/>
    <property type="evidence" value="ECO:0007669"/>
    <property type="project" value="InterPro"/>
</dbReference>
<dbReference type="Pfam" id="PF02244">
    <property type="entry name" value="Propep_M14"/>
    <property type="match status" value="1"/>
</dbReference>
<keyword evidence="10" id="KW-1015">Disulfide bond</keyword>
<dbReference type="Pfam" id="PF00246">
    <property type="entry name" value="Peptidase_M14"/>
    <property type="match status" value="1"/>
</dbReference>
<feature type="signal peptide" evidence="13">
    <location>
        <begin position="1"/>
        <end position="16"/>
    </location>
</feature>
<keyword evidence="9" id="KW-0482">Metalloprotease</keyword>
<dbReference type="InterPro" id="IPR057247">
    <property type="entry name" value="CARBOXYPEPT_ZN_2"/>
</dbReference>
<keyword evidence="4" id="KW-0645">Protease</keyword>
<proteinExistence type="inferred from homology"/>
<dbReference type="GO" id="GO:0005615">
    <property type="term" value="C:extracellular space"/>
    <property type="evidence" value="ECO:0007669"/>
    <property type="project" value="TreeGrafter"/>
</dbReference>
<evidence type="ECO:0000313" key="16">
    <source>
        <dbReference type="RefSeq" id="XP_018331188.1"/>
    </source>
</evidence>
<dbReference type="OrthoDB" id="3626597at2759"/>
<dbReference type="FunFam" id="3.40.630.10:FF:000001">
    <property type="entry name" value="Carboxypeptidase B"/>
    <property type="match status" value="1"/>
</dbReference>
<keyword evidence="3" id="KW-0121">Carboxypeptidase</keyword>
<sequence>MYRLLAVAILATLPLSEQVARFDNYKVYRIIPDNEQQTEILAQLGSSDAYSIWSFGRDGRPIDIMVPPHMNGEFTELIESQGMKASVFIENVQERIDTENPLTADRANSRLGWTSYHRLNVIYDWLRSLESEYPEYVQVVKGGETYLGRDILGVHVSFSPSNRNRAVFLEGGMHAREWISPATVTYILNELLTSTDPEVRAIADSHDWYVFPNSNPDGYEYTHTNNRLWRKTRTRYTAMCYGADPNRNWAFEWGNGGVSFSPCSETYAGAGAFSEIETQTFSTYISSIVSHLRAYISIHSYSQLLLLPYGVTGIGKPSNYNQLLTIGRRAATALKRRYGTEYTVGNLAEVLYVASGSSFDWVKGTHNVNLTFAFELRDTGRYGFVLPASQIIPTAEETLDAVLEILKD</sequence>
<gene>
    <name evidence="16" type="primary">LOC108741064</name>
</gene>
<dbReference type="KEGG" id="apln:108741064"/>
<dbReference type="Gene3D" id="3.30.70.340">
    <property type="entry name" value="Metallocarboxypeptidase-like"/>
    <property type="match status" value="1"/>
</dbReference>
<dbReference type="Gene3D" id="3.40.630.10">
    <property type="entry name" value="Zn peptidases"/>
    <property type="match status" value="1"/>
</dbReference>
<dbReference type="AlphaFoldDB" id="A0A1W4XFF7"/>
<feature type="active site" description="Proton donor/acceptor" evidence="12">
    <location>
        <position position="375"/>
    </location>
</feature>
<keyword evidence="8" id="KW-0862">Zinc</keyword>
<evidence type="ECO:0000256" key="2">
    <source>
        <dbReference type="ARBA" id="ARBA00005988"/>
    </source>
</evidence>
<dbReference type="GO" id="GO:0008270">
    <property type="term" value="F:zinc ion binding"/>
    <property type="evidence" value="ECO:0007669"/>
    <property type="project" value="InterPro"/>
</dbReference>
<evidence type="ECO:0000256" key="10">
    <source>
        <dbReference type="ARBA" id="ARBA00023157"/>
    </source>
</evidence>
<dbReference type="PROSITE" id="PS00133">
    <property type="entry name" value="CARBOXYPEPT_ZN_2"/>
    <property type="match status" value="1"/>
</dbReference>
<protein>
    <recommendedName>
        <fullName evidence="11">Zinc carboxypeptidase A 1</fullName>
    </recommendedName>
</protein>
<evidence type="ECO:0000256" key="12">
    <source>
        <dbReference type="PROSITE-ProRule" id="PRU01379"/>
    </source>
</evidence>
<dbReference type="PANTHER" id="PTHR11705:SF153">
    <property type="entry name" value="ZINC CARBOXYPEPTIDASE A 1-LIKE PROTEIN"/>
    <property type="match status" value="1"/>
</dbReference>
<organism evidence="15 16">
    <name type="scientific">Agrilus planipennis</name>
    <name type="common">Emerald ash borer</name>
    <name type="synonym">Agrilus marcopoli</name>
    <dbReference type="NCBI Taxonomy" id="224129"/>
    <lineage>
        <taxon>Eukaryota</taxon>
        <taxon>Metazoa</taxon>
        <taxon>Ecdysozoa</taxon>
        <taxon>Arthropoda</taxon>
        <taxon>Hexapoda</taxon>
        <taxon>Insecta</taxon>
        <taxon>Pterygota</taxon>
        <taxon>Neoptera</taxon>
        <taxon>Endopterygota</taxon>
        <taxon>Coleoptera</taxon>
        <taxon>Polyphaga</taxon>
        <taxon>Elateriformia</taxon>
        <taxon>Buprestoidea</taxon>
        <taxon>Buprestidae</taxon>
        <taxon>Agrilinae</taxon>
        <taxon>Agrilus</taxon>
    </lineage>
</organism>
<dbReference type="SUPFAM" id="SSF54897">
    <property type="entry name" value="Protease propeptides/inhibitors"/>
    <property type="match status" value="1"/>
</dbReference>
<evidence type="ECO:0000259" key="14">
    <source>
        <dbReference type="PROSITE" id="PS52035"/>
    </source>
</evidence>
<reference evidence="16" key="1">
    <citation type="submission" date="2025-08" db="UniProtKB">
        <authorList>
            <consortium name="RefSeq"/>
        </authorList>
    </citation>
    <scope>IDENTIFICATION</scope>
    <source>
        <tissue evidence="16">Entire body</tissue>
    </source>
</reference>
<dbReference type="InterPro" id="IPR000834">
    <property type="entry name" value="Peptidase_M14"/>
</dbReference>
<dbReference type="FunCoup" id="A0A1W4XFF7">
    <property type="interactions" value="61"/>
</dbReference>
<evidence type="ECO:0000256" key="11">
    <source>
        <dbReference type="ARBA" id="ARBA00069039"/>
    </source>
</evidence>
<feature type="chain" id="PRO_5010697187" description="Zinc carboxypeptidase A 1" evidence="13">
    <location>
        <begin position="17"/>
        <end position="408"/>
    </location>
</feature>
<evidence type="ECO:0000256" key="6">
    <source>
        <dbReference type="ARBA" id="ARBA00022729"/>
    </source>
</evidence>
<accession>A0A1W4XFF7</accession>
<dbReference type="SUPFAM" id="SSF53187">
    <property type="entry name" value="Zn-dependent exopeptidases"/>
    <property type="match status" value="1"/>
</dbReference>
<evidence type="ECO:0000313" key="15">
    <source>
        <dbReference type="Proteomes" id="UP000192223"/>
    </source>
</evidence>
<dbReference type="GeneID" id="108741064"/>
<dbReference type="STRING" id="224129.A0A1W4XFF7"/>
<dbReference type="PROSITE" id="PS52035">
    <property type="entry name" value="PEPTIDASE_M14"/>
    <property type="match status" value="1"/>
</dbReference>
<dbReference type="InParanoid" id="A0A1W4XFF7"/>
<evidence type="ECO:0000256" key="3">
    <source>
        <dbReference type="ARBA" id="ARBA00022645"/>
    </source>
</evidence>
<evidence type="ECO:0000256" key="1">
    <source>
        <dbReference type="ARBA" id="ARBA00001947"/>
    </source>
</evidence>
<keyword evidence="6 13" id="KW-0732">Signal</keyword>
<evidence type="ECO:0000256" key="5">
    <source>
        <dbReference type="ARBA" id="ARBA00022723"/>
    </source>
</evidence>
<dbReference type="InterPro" id="IPR003146">
    <property type="entry name" value="M14A_act_pep"/>
</dbReference>
<feature type="domain" description="Peptidase M14" evidence="14">
    <location>
        <begin position="115"/>
        <end position="408"/>
    </location>
</feature>
<dbReference type="SMART" id="SM00631">
    <property type="entry name" value="Zn_pept"/>
    <property type="match status" value="1"/>
</dbReference>
<evidence type="ECO:0000256" key="7">
    <source>
        <dbReference type="ARBA" id="ARBA00022801"/>
    </source>
</evidence>
<evidence type="ECO:0000256" key="4">
    <source>
        <dbReference type="ARBA" id="ARBA00022670"/>
    </source>
</evidence>
<dbReference type="GO" id="GO:0006508">
    <property type="term" value="P:proteolysis"/>
    <property type="evidence" value="ECO:0007669"/>
    <property type="project" value="UniProtKB-KW"/>
</dbReference>
<name>A0A1W4XFF7_AGRPL</name>
<evidence type="ECO:0000256" key="9">
    <source>
        <dbReference type="ARBA" id="ARBA00023049"/>
    </source>
</evidence>
<dbReference type="FunFam" id="3.30.70.340:FF:000002">
    <property type="entry name" value="Carboxypeptidase A"/>
    <property type="match status" value="1"/>
</dbReference>
<dbReference type="Proteomes" id="UP000192223">
    <property type="component" value="Unplaced"/>
</dbReference>
<comment type="cofactor">
    <cofactor evidence="1">
        <name>Zn(2+)</name>
        <dbReference type="ChEBI" id="CHEBI:29105"/>
    </cofactor>
</comment>
<dbReference type="RefSeq" id="XP_018331188.1">
    <property type="nucleotide sequence ID" value="XM_018475686.2"/>
</dbReference>
<evidence type="ECO:0000256" key="8">
    <source>
        <dbReference type="ARBA" id="ARBA00022833"/>
    </source>
</evidence>
<keyword evidence="7" id="KW-0378">Hydrolase</keyword>